<dbReference type="PANTHER" id="PTHR23160:SF3">
    <property type="entry name" value="SYNAPTONEMAL COMPLEX PROTEIN 1-RELATED"/>
    <property type="match status" value="1"/>
</dbReference>
<feature type="coiled-coil region" evidence="2">
    <location>
        <begin position="567"/>
        <end position="599"/>
    </location>
</feature>
<proteinExistence type="predicted"/>
<feature type="coiled-coil region" evidence="2">
    <location>
        <begin position="231"/>
        <end position="265"/>
    </location>
</feature>
<dbReference type="GO" id="GO:0007131">
    <property type="term" value="P:reciprocal meiotic recombination"/>
    <property type="evidence" value="ECO:0007669"/>
    <property type="project" value="TreeGrafter"/>
</dbReference>
<protein>
    <submittedName>
        <fullName evidence="4">Synaptonemal complex protein 1</fullName>
    </submittedName>
</protein>
<evidence type="ECO:0000313" key="4">
    <source>
        <dbReference type="EMBL" id="KAJ4839896.1"/>
    </source>
</evidence>
<feature type="compositionally biased region" description="Basic and acidic residues" evidence="3">
    <location>
        <begin position="716"/>
        <end position="725"/>
    </location>
</feature>
<keyword evidence="5" id="KW-1185">Reference proteome</keyword>
<feature type="region of interest" description="Disordered" evidence="3">
    <location>
        <begin position="804"/>
        <end position="871"/>
    </location>
</feature>
<reference evidence="4" key="1">
    <citation type="submission" date="2022-02" db="EMBL/GenBank/DDBJ databases">
        <authorList>
            <person name="Henning P.M."/>
            <person name="McCubbin A.G."/>
            <person name="Shore J.S."/>
        </authorList>
    </citation>
    <scope>NUCLEOTIDE SEQUENCE</scope>
    <source>
        <strain evidence="4">F60SS</strain>
        <tissue evidence="4">Leaves</tissue>
    </source>
</reference>
<name>A0A9Q0JEN2_9ROSI</name>
<dbReference type="PANTHER" id="PTHR23160">
    <property type="entry name" value="SYNAPTONEMAL COMPLEX PROTEIN-RELATED"/>
    <property type="match status" value="1"/>
</dbReference>
<evidence type="ECO:0000256" key="3">
    <source>
        <dbReference type="SAM" id="MobiDB-lite"/>
    </source>
</evidence>
<feature type="region of interest" description="Disordered" evidence="3">
    <location>
        <begin position="716"/>
        <end position="765"/>
    </location>
</feature>
<feature type="region of interest" description="Disordered" evidence="3">
    <location>
        <begin position="17"/>
        <end position="42"/>
    </location>
</feature>
<dbReference type="OrthoDB" id="783434at2759"/>
<keyword evidence="1 2" id="KW-0175">Coiled coil</keyword>
<sequence>MQKLGIPSMKTLDQLKSLSGSLSGSTKNYSFPSRQSSESLSSGSFANLKLTAEKLVKEQASVKTDLEMANTKLKKSMEYIRVLEEKLQNAFNENAKLQVKQKEDEKLWKGLDSKFSSTKTLCDQLTETLQYLAGQVQDAEKDKEFFDGKLSASSKAIDSLNQQLGGLSLKLGSAEETIKTREKELEELKTDKNERNKIYLEEQCRTAKLIDEKDAMLKEFQATAAANRLAIESLNSKVEGVQCELRVKEDETKRLMTSLENLEKQKSDFQLSSKIFAEKLARSQEEVKNFEGLVHVLAAQLVELDKQNANFTNKFDELNSSYGKYFKIVQQERALAVGHVRKQYDQLHDKFLCITSDKKALELVNEELSDRSMELQKAKESVMAQLSEERLSASEKIQSLESEVETLMSKKNETEMLVSKLEETIDILSEKSRSSESQMKEFLQKISLLEIENKDMAEKLQAEIQEKAEEADALRNENEKYGQNVDSLQKQIGQLQSVLEEKEQLLVQYKEREKKLEDRITENQASLIMLGKKLAEAEKQHDVMLESKQLELSRHLKEISQRNDQAINEIRNRYDVEKLEIVNKEKEKSDKAILEMERKCEQKLSECKEEARLQVVRTQEEHANLVLRIQQEHDRKEMSLKAIHSDELKRVQLLSENELRERTTQLRNEHDAQMKALRCEHEDECRKLEDELDLQKSKEERQRALLQLQWKVMSDKPNDDQEVNSKRVYSISSSKSKDPGGGKRSRISLGRPENEGQDSPYLKEAQTPVTKILKKVENANTGTVMNIPKHHKKVTHHEYEVEMNNGRTVTKRRKSRSTVMFEDPKKNKRMNTPRSRTPKTVVKRVRGGSNIGDLFSEGSLNPYADDPYAFD</sequence>
<evidence type="ECO:0000256" key="2">
    <source>
        <dbReference type="SAM" id="Coils"/>
    </source>
</evidence>
<dbReference type="SUPFAM" id="SSF57997">
    <property type="entry name" value="Tropomyosin"/>
    <property type="match status" value="1"/>
</dbReference>
<organism evidence="4 5">
    <name type="scientific">Turnera subulata</name>
    <dbReference type="NCBI Taxonomy" id="218843"/>
    <lineage>
        <taxon>Eukaryota</taxon>
        <taxon>Viridiplantae</taxon>
        <taxon>Streptophyta</taxon>
        <taxon>Embryophyta</taxon>
        <taxon>Tracheophyta</taxon>
        <taxon>Spermatophyta</taxon>
        <taxon>Magnoliopsida</taxon>
        <taxon>eudicotyledons</taxon>
        <taxon>Gunneridae</taxon>
        <taxon>Pentapetalae</taxon>
        <taxon>rosids</taxon>
        <taxon>fabids</taxon>
        <taxon>Malpighiales</taxon>
        <taxon>Passifloraceae</taxon>
        <taxon>Turnera</taxon>
    </lineage>
</organism>
<dbReference type="AlphaFoldDB" id="A0A9Q0JEN2"/>
<feature type="coiled-coil region" evidence="2">
    <location>
        <begin position="358"/>
        <end position="526"/>
    </location>
</feature>
<feature type="coiled-coil region" evidence="2">
    <location>
        <begin position="73"/>
        <end position="142"/>
    </location>
</feature>
<evidence type="ECO:0000256" key="1">
    <source>
        <dbReference type="ARBA" id="ARBA00023054"/>
    </source>
</evidence>
<dbReference type="Proteomes" id="UP001141552">
    <property type="component" value="Unassembled WGS sequence"/>
</dbReference>
<gene>
    <name evidence="4" type="primary">ZYP1A</name>
    <name evidence="4" type="ORF">Tsubulata_042746</name>
</gene>
<evidence type="ECO:0000313" key="5">
    <source>
        <dbReference type="Proteomes" id="UP001141552"/>
    </source>
</evidence>
<comment type="caution">
    <text evidence="4">The sequence shown here is derived from an EMBL/GenBank/DDBJ whole genome shotgun (WGS) entry which is preliminary data.</text>
</comment>
<accession>A0A9Q0JEN2</accession>
<dbReference type="EMBL" id="JAKUCV010003176">
    <property type="protein sequence ID" value="KAJ4839896.1"/>
    <property type="molecule type" value="Genomic_DNA"/>
</dbReference>
<reference evidence="4" key="2">
    <citation type="journal article" date="2023" name="Plants (Basel)">
        <title>Annotation of the Turnera subulata (Passifloraceae) Draft Genome Reveals the S-Locus Evolved after the Divergence of Turneroideae from Passifloroideae in a Stepwise Manner.</title>
        <authorList>
            <person name="Henning P.M."/>
            <person name="Roalson E.H."/>
            <person name="Mir W."/>
            <person name="McCubbin A.G."/>
            <person name="Shore J.S."/>
        </authorList>
    </citation>
    <scope>NUCLEOTIDE SEQUENCE</scope>
    <source>
        <strain evidence="4">F60SS</strain>
    </source>
</reference>